<evidence type="ECO:0000313" key="5">
    <source>
        <dbReference type="Proteomes" id="UP001491349"/>
    </source>
</evidence>
<dbReference type="InterPro" id="IPR051159">
    <property type="entry name" value="Hexapeptide_acetyltransf"/>
</dbReference>
<proteinExistence type="predicted"/>
<keyword evidence="1 4" id="KW-0808">Transferase</keyword>
<dbReference type="InterPro" id="IPR001451">
    <property type="entry name" value="Hexapep"/>
</dbReference>
<reference evidence="4 5" key="1">
    <citation type="submission" date="2024-04" db="EMBL/GenBank/DDBJ databases">
        <title>draft genome sequnece of Flavobacterium buctense JCM 30750.</title>
        <authorList>
            <person name="Kim D.-U."/>
        </authorList>
    </citation>
    <scope>NUCLEOTIDE SEQUENCE [LARGE SCALE GENOMIC DNA]</scope>
    <source>
        <strain evidence="4 5">JCM 30750</strain>
    </source>
</reference>
<dbReference type="PROSITE" id="PS00101">
    <property type="entry name" value="HEXAPEP_TRANSFERASES"/>
    <property type="match status" value="1"/>
</dbReference>
<evidence type="ECO:0000256" key="1">
    <source>
        <dbReference type="ARBA" id="ARBA00022679"/>
    </source>
</evidence>
<evidence type="ECO:0000256" key="3">
    <source>
        <dbReference type="ARBA" id="ARBA00023315"/>
    </source>
</evidence>
<dbReference type="PANTHER" id="PTHR23416">
    <property type="entry name" value="SIALIC ACID SYNTHASE-RELATED"/>
    <property type="match status" value="1"/>
</dbReference>
<keyword evidence="3 4" id="KW-0012">Acyltransferase</keyword>
<accession>A0ABU9E3N3</accession>
<dbReference type="Gene3D" id="2.160.10.10">
    <property type="entry name" value="Hexapeptide repeat proteins"/>
    <property type="match status" value="1"/>
</dbReference>
<comment type="caution">
    <text evidence="4">The sequence shown here is derived from an EMBL/GenBank/DDBJ whole genome shotgun (WGS) entry which is preliminary data.</text>
</comment>
<protein>
    <submittedName>
        <fullName evidence="4">Acyltransferase</fullName>
        <ecNumber evidence="4">2.3.1.-</ecNumber>
    </submittedName>
</protein>
<dbReference type="CDD" id="cd04647">
    <property type="entry name" value="LbH_MAT_like"/>
    <property type="match status" value="1"/>
</dbReference>
<keyword evidence="2" id="KW-0677">Repeat</keyword>
<dbReference type="InterPro" id="IPR011004">
    <property type="entry name" value="Trimer_LpxA-like_sf"/>
</dbReference>
<gene>
    <name evidence="4" type="ORF">WMW71_11945</name>
</gene>
<keyword evidence="5" id="KW-1185">Reference proteome</keyword>
<organism evidence="4 5">
    <name type="scientific">Flavobacterium buctense</name>
    <dbReference type="NCBI Taxonomy" id="1648146"/>
    <lineage>
        <taxon>Bacteria</taxon>
        <taxon>Pseudomonadati</taxon>
        <taxon>Bacteroidota</taxon>
        <taxon>Flavobacteriia</taxon>
        <taxon>Flavobacteriales</taxon>
        <taxon>Flavobacteriaceae</taxon>
        <taxon>Flavobacterium</taxon>
    </lineage>
</organism>
<evidence type="ECO:0000313" key="4">
    <source>
        <dbReference type="EMBL" id="MEK8181053.1"/>
    </source>
</evidence>
<evidence type="ECO:0000256" key="2">
    <source>
        <dbReference type="ARBA" id="ARBA00022737"/>
    </source>
</evidence>
<dbReference type="GO" id="GO:0016746">
    <property type="term" value="F:acyltransferase activity"/>
    <property type="evidence" value="ECO:0007669"/>
    <property type="project" value="UniProtKB-KW"/>
</dbReference>
<dbReference type="EMBL" id="JBBPCB010000008">
    <property type="protein sequence ID" value="MEK8181053.1"/>
    <property type="molecule type" value="Genomic_DNA"/>
</dbReference>
<name>A0ABU9E3N3_9FLAO</name>
<dbReference type="RefSeq" id="WP_222940192.1">
    <property type="nucleotide sequence ID" value="NZ_JACTAB010000007.1"/>
</dbReference>
<dbReference type="PANTHER" id="PTHR23416:SF78">
    <property type="entry name" value="LIPOPOLYSACCHARIDE BIOSYNTHESIS O-ACETYL TRANSFERASE WBBJ-RELATED"/>
    <property type="match status" value="1"/>
</dbReference>
<dbReference type="Pfam" id="PF00132">
    <property type="entry name" value="Hexapep"/>
    <property type="match status" value="1"/>
</dbReference>
<dbReference type="EC" id="2.3.1.-" evidence="4"/>
<dbReference type="Proteomes" id="UP001491349">
    <property type="component" value="Unassembled WGS sequence"/>
</dbReference>
<dbReference type="InterPro" id="IPR018357">
    <property type="entry name" value="Hexapep_transf_CS"/>
</dbReference>
<dbReference type="SUPFAM" id="SSF51161">
    <property type="entry name" value="Trimeric LpxA-like enzymes"/>
    <property type="match status" value="1"/>
</dbReference>
<sequence length="187" mass="20382">MGSKLNHFFFVAFRVWKYRWLSDCSRISGQPKLFHPLLLKGKGKISFGKNVQIGVTNSPNYYSHYTYLEARNSDSEIVIGDNVSINNGFSAVAFSKLTIQNDVLIGVNCAIIDNDGHQLDPNQRNEGDPKSAAVFISENVFLGDNVSILKGVTIGKNAVIGNGSLVTKDIPENAIAAGNPAKVIRNL</sequence>